<dbReference type="EMBL" id="PUEJ01000010">
    <property type="protein sequence ID" value="PRH84961.1"/>
    <property type="molecule type" value="Genomic_DNA"/>
</dbReference>
<keyword evidence="4" id="KW-1185">Reference proteome</keyword>
<organism evidence="3 4">
    <name type="scientific">Labrys okinawensis</name>
    <dbReference type="NCBI Taxonomy" id="346911"/>
    <lineage>
        <taxon>Bacteria</taxon>
        <taxon>Pseudomonadati</taxon>
        <taxon>Pseudomonadota</taxon>
        <taxon>Alphaproteobacteria</taxon>
        <taxon>Hyphomicrobiales</taxon>
        <taxon>Xanthobacteraceae</taxon>
        <taxon>Labrys</taxon>
    </lineage>
</organism>
<proteinExistence type="predicted"/>
<dbReference type="OrthoDB" id="9816009at2"/>
<dbReference type="AlphaFoldDB" id="A0A2S9Q6I7"/>
<feature type="region of interest" description="Disordered" evidence="1">
    <location>
        <begin position="279"/>
        <end position="304"/>
    </location>
</feature>
<dbReference type="InterPro" id="IPR052039">
    <property type="entry name" value="Caspase-related_regulators"/>
</dbReference>
<accession>A0A2S9Q6I7</accession>
<dbReference type="PANTHER" id="PTHR22576">
    <property type="entry name" value="MUCOSA ASSOCIATED LYMPHOID TISSUE LYMPHOMA TRANSLOCATION PROTEIN 1/PARACASPASE"/>
    <property type="match status" value="1"/>
</dbReference>
<dbReference type="Gene3D" id="1.25.40.10">
    <property type="entry name" value="Tetratricopeptide repeat domain"/>
    <property type="match status" value="1"/>
</dbReference>
<dbReference type="PROSITE" id="PS50208">
    <property type="entry name" value="CASPASE_P20"/>
    <property type="match status" value="1"/>
</dbReference>
<name>A0A2S9Q6I7_9HYPH</name>
<dbReference type="GO" id="GO:0006508">
    <property type="term" value="P:proteolysis"/>
    <property type="evidence" value="ECO:0007669"/>
    <property type="project" value="InterPro"/>
</dbReference>
<evidence type="ECO:0000313" key="3">
    <source>
        <dbReference type="EMBL" id="PRH84961.1"/>
    </source>
</evidence>
<dbReference type="SMART" id="SM00671">
    <property type="entry name" value="SEL1"/>
    <property type="match status" value="3"/>
</dbReference>
<dbReference type="Pfam" id="PF08238">
    <property type="entry name" value="Sel1"/>
    <property type="match status" value="3"/>
</dbReference>
<feature type="domain" description="Caspase family p20" evidence="2">
    <location>
        <begin position="40"/>
        <end position="173"/>
    </location>
</feature>
<dbReference type="PANTHER" id="PTHR22576:SF37">
    <property type="entry name" value="MUCOSA-ASSOCIATED LYMPHOID TISSUE LYMPHOMA TRANSLOCATION PROTEIN 1"/>
    <property type="match status" value="1"/>
</dbReference>
<dbReference type="InterPro" id="IPR006597">
    <property type="entry name" value="Sel1-like"/>
</dbReference>
<evidence type="ECO:0000256" key="1">
    <source>
        <dbReference type="SAM" id="MobiDB-lite"/>
    </source>
</evidence>
<gene>
    <name evidence="3" type="ORF">C5L14_23685</name>
</gene>
<feature type="compositionally biased region" description="Pro residues" evidence="1">
    <location>
        <begin position="286"/>
        <end position="296"/>
    </location>
</feature>
<dbReference type="InterPro" id="IPR011600">
    <property type="entry name" value="Pept_C14_caspase"/>
</dbReference>
<reference evidence="3 4" key="1">
    <citation type="submission" date="2018-02" db="EMBL/GenBank/DDBJ databases">
        <title>Whole genome sequencing of endophytic bacterium.</title>
        <authorList>
            <person name="Eedara R."/>
            <person name="Podile A.R."/>
        </authorList>
    </citation>
    <scope>NUCLEOTIDE SEQUENCE [LARGE SCALE GENOMIC DNA]</scope>
    <source>
        <strain evidence="3 4">RP1T</strain>
    </source>
</reference>
<comment type="caution">
    <text evidence="3">The sequence shown here is derived from an EMBL/GenBank/DDBJ whole genome shotgun (WGS) entry which is preliminary data.</text>
</comment>
<dbReference type="Proteomes" id="UP000237682">
    <property type="component" value="Unassembled WGS sequence"/>
</dbReference>
<dbReference type="InterPro" id="IPR029030">
    <property type="entry name" value="Caspase-like_dom_sf"/>
</dbReference>
<dbReference type="SUPFAM" id="SSF52129">
    <property type="entry name" value="Caspase-like"/>
    <property type="match status" value="1"/>
</dbReference>
<dbReference type="Gene3D" id="3.40.50.1460">
    <property type="match status" value="1"/>
</dbReference>
<sequence length="587" mass="61485">MRPLRKLSCLCDWGTSMRARCVLLLFVLLAFGSGMTPASAKLLALIVGNNTYQEVPPLQTAVNDAQAMREALQRAGFAVTLVENGTKRQISRAMATMEGAISPGDTVLFHYSGHGVEIDGQNWLLPVDIPTAKEGEAGLIKDESFNAADIIDRFRARGARQVVAILDACRNNPFAQGGTRALPATRGLARMEADGGVFIMFSAGTKQEALDRLSAADPEKTSVFVRSFLPLLGRQDLTLIDMAKETQEKVRALARSAGREQVPAYYDGIVGRVTLTGELPSARAGTPPPAITPDPPSAGNGQSENLFWQSIQNSSDPAMFQAYLDQVGAGTFTGTYKVLAQIKLAALQPKAAQQPATKPIPSPPPAAGQATASPPPVPGNAPLDAAVTACDQAAADTRDPDKPAAVTGVRLSADSASAAIAACSKAIAVPGAPRRVYYQLSAAYGQNGQDALALAQLQKAASLGHGLSLYELAGRYLAGRGVPKDAIKALSLYYKAIDGNYGPAVSRIAWMYANGLGASRDYRKAVAIYELGVKNKEPTAYSGLGLLYLKGQGVAKDVGKACDLFRQGASAGDADAAGNLNAKCPPG</sequence>
<dbReference type="SUPFAM" id="SSF81901">
    <property type="entry name" value="HCP-like"/>
    <property type="match status" value="1"/>
</dbReference>
<feature type="region of interest" description="Disordered" evidence="1">
    <location>
        <begin position="353"/>
        <end position="383"/>
    </location>
</feature>
<evidence type="ECO:0000313" key="4">
    <source>
        <dbReference type="Proteomes" id="UP000237682"/>
    </source>
</evidence>
<evidence type="ECO:0000259" key="2">
    <source>
        <dbReference type="PROSITE" id="PS50208"/>
    </source>
</evidence>
<protein>
    <recommendedName>
        <fullName evidence="2">Caspase family p20 domain-containing protein</fullName>
    </recommendedName>
</protein>
<dbReference type="InterPro" id="IPR001309">
    <property type="entry name" value="Pept_C14_p20"/>
</dbReference>
<dbReference type="Pfam" id="PF00656">
    <property type="entry name" value="Peptidase_C14"/>
    <property type="match status" value="1"/>
</dbReference>
<dbReference type="GO" id="GO:0004197">
    <property type="term" value="F:cysteine-type endopeptidase activity"/>
    <property type="evidence" value="ECO:0007669"/>
    <property type="project" value="InterPro"/>
</dbReference>
<dbReference type="InterPro" id="IPR011990">
    <property type="entry name" value="TPR-like_helical_dom_sf"/>
</dbReference>